<sequence length="298" mass="35007">MSNHPVADLLAPFNAWILEDTHLRKATHVEDAYTKQDSCATAPATHVKAPGAEKLGRKLTTHEEAAIDLAIATSREQERCYQAMLEQKRRDVEYLKSTRLTEEVLEREREAALRRAQALEEFLCTTRRERAMKEQVVREQAVREAEIKLEIQSNKDREREREKELAALREKTANLMREMEDVAVAKAVKDSIATEKVRKMVEEKMRMLREREQAADIWQAERLKQFQKEAWVNGATRQTPKPIQHNYTNGREMGEFPPRPENRLRDMRLGMDTHWFRHRERQFDVNCLVKDEVAVWCD</sequence>
<evidence type="ECO:0000256" key="1">
    <source>
        <dbReference type="SAM" id="Coils"/>
    </source>
</evidence>
<feature type="region of interest" description="Disordered" evidence="2">
    <location>
        <begin position="239"/>
        <end position="262"/>
    </location>
</feature>
<keyword evidence="4" id="KW-1185">Reference proteome</keyword>
<feature type="compositionally biased region" description="Basic and acidic residues" evidence="2">
    <location>
        <begin position="252"/>
        <end position="262"/>
    </location>
</feature>
<dbReference type="VEuPathDB" id="FungiDB:MMYC01_205440"/>
<evidence type="ECO:0000313" key="3">
    <source>
        <dbReference type="EMBL" id="KXX78327.1"/>
    </source>
</evidence>
<name>A0A175W3L1_9PEZI</name>
<organism evidence="3 4">
    <name type="scientific">Madurella mycetomatis</name>
    <dbReference type="NCBI Taxonomy" id="100816"/>
    <lineage>
        <taxon>Eukaryota</taxon>
        <taxon>Fungi</taxon>
        <taxon>Dikarya</taxon>
        <taxon>Ascomycota</taxon>
        <taxon>Pezizomycotina</taxon>
        <taxon>Sordariomycetes</taxon>
        <taxon>Sordariomycetidae</taxon>
        <taxon>Sordariales</taxon>
        <taxon>Sordariales incertae sedis</taxon>
        <taxon>Madurella</taxon>
    </lineage>
</organism>
<protein>
    <submittedName>
        <fullName evidence="3">Uncharacterized protein</fullName>
    </submittedName>
</protein>
<dbReference type="AlphaFoldDB" id="A0A175W3L1"/>
<dbReference type="EMBL" id="LCTW02000124">
    <property type="protein sequence ID" value="KXX78327.1"/>
    <property type="molecule type" value="Genomic_DNA"/>
</dbReference>
<gene>
    <name evidence="3" type="ORF">MMYC01_205440</name>
</gene>
<accession>A0A175W3L1</accession>
<reference evidence="3 4" key="1">
    <citation type="journal article" date="2016" name="Genome Announc.">
        <title>Genome Sequence of Madurella mycetomatis mm55, Isolated from a Human Mycetoma Case in Sudan.</title>
        <authorList>
            <person name="Smit S."/>
            <person name="Derks M.F."/>
            <person name="Bervoets S."/>
            <person name="Fahal A."/>
            <person name="van Leeuwen W."/>
            <person name="van Belkum A."/>
            <person name="van de Sande W.W."/>
        </authorList>
    </citation>
    <scope>NUCLEOTIDE SEQUENCE [LARGE SCALE GENOMIC DNA]</scope>
    <source>
        <strain evidence="4">mm55</strain>
    </source>
</reference>
<feature type="coiled-coil region" evidence="1">
    <location>
        <begin position="151"/>
        <end position="178"/>
    </location>
</feature>
<evidence type="ECO:0000313" key="4">
    <source>
        <dbReference type="Proteomes" id="UP000078237"/>
    </source>
</evidence>
<comment type="caution">
    <text evidence="3">The sequence shown here is derived from an EMBL/GenBank/DDBJ whole genome shotgun (WGS) entry which is preliminary data.</text>
</comment>
<evidence type="ECO:0000256" key="2">
    <source>
        <dbReference type="SAM" id="MobiDB-lite"/>
    </source>
</evidence>
<keyword evidence="1" id="KW-0175">Coiled coil</keyword>
<dbReference type="Proteomes" id="UP000078237">
    <property type="component" value="Unassembled WGS sequence"/>
</dbReference>
<proteinExistence type="predicted"/>
<feature type="compositionally biased region" description="Polar residues" evidence="2">
    <location>
        <begin position="239"/>
        <end position="249"/>
    </location>
</feature>